<evidence type="ECO:0008006" key="2">
    <source>
        <dbReference type="Google" id="ProtNLM"/>
    </source>
</evidence>
<sequence length="177" mass="19209">MSGKATPEFSVTIKLSELGSLPSASAISADAEQCAELATRFGLPKISSLKADYRLEAQNDRIVFSGRLQSDLMQICAISGQGFQASIKENFEIIFVEKYEYMVEDDEIELASEDCDVMVYEGGQIDVGEAVAQTLYLALDPYPRGPNAEQIARDKGLKTEEEAGPFGVLAALKDKLG</sequence>
<reference evidence="1" key="1">
    <citation type="submission" date="2018-06" db="EMBL/GenBank/DDBJ databases">
        <authorList>
            <person name="Zhirakovskaya E."/>
        </authorList>
    </citation>
    <scope>NUCLEOTIDE SEQUENCE</scope>
</reference>
<gene>
    <name evidence="1" type="ORF">MNBD_ALPHA04-2258</name>
</gene>
<dbReference type="Pfam" id="PF02620">
    <property type="entry name" value="YceD"/>
    <property type="match status" value="1"/>
</dbReference>
<organism evidence="1">
    <name type="scientific">hydrothermal vent metagenome</name>
    <dbReference type="NCBI Taxonomy" id="652676"/>
    <lineage>
        <taxon>unclassified sequences</taxon>
        <taxon>metagenomes</taxon>
        <taxon>ecological metagenomes</taxon>
    </lineage>
</organism>
<dbReference type="EMBL" id="UOEF01000314">
    <property type="protein sequence ID" value="VAW00963.1"/>
    <property type="molecule type" value="Genomic_DNA"/>
</dbReference>
<dbReference type="InterPro" id="IPR003772">
    <property type="entry name" value="YceD"/>
</dbReference>
<protein>
    <recommendedName>
        <fullName evidence="2">DUF177 domain-containing protein</fullName>
    </recommendedName>
</protein>
<accession>A0A3B0SAF5</accession>
<proteinExistence type="predicted"/>
<dbReference type="AlphaFoldDB" id="A0A3B0SAF5"/>
<name>A0A3B0SAF5_9ZZZZ</name>
<evidence type="ECO:0000313" key="1">
    <source>
        <dbReference type="EMBL" id="VAW00963.1"/>
    </source>
</evidence>